<keyword evidence="2 3" id="KW-0413">Isomerase</keyword>
<dbReference type="InterPro" id="IPR036569">
    <property type="entry name" value="RpiB_LacA_LacB_sf"/>
</dbReference>
<proteinExistence type="inferred from homology"/>
<dbReference type="NCBIfam" id="TIGR00689">
    <property type="entry name" value="rpiB_lacA_lacB"/>
    <property type="match status" value="1"/>
</dbReference>
<dbReference type="GO" id="GO:0005975">
    <property type="term" value="P:carbohydrate metabolic process"/>
    <property type="evidence" value="ECO:0007669"/>
    <property type="project" value="InterPro"/>
</dbReference>
<dbReference type="PhylomeDB" id="Q2RUN5"/>
<dbReference type="GO" id="GO:0004751">
    <property type="term" value="F:ribose-5-phosphate isomerase activity"/>
    <property type="evidence" value="ECO:0007669"/>
    <property type="project" value="UniProtKB-EC"/>
</dbReference>
<dbReference type="PANTHER" id="PTHR43732">
    <property type="entry name" value="RIBOSE 5-PHOSPHATE ISOMERASE-RELATED"/>
    <property type="match status" value="1"/>
</dbReference>
<dbReference type="AlphaFoldDB" id="Q2RUN5"/>
<dbReference type="HOGENOM" id="CLU_091396_4_1_5"/>
<protein>
    <submittedName>
        <fullName evidence="3">Ribose-5-phosphate isomerase</fullName>
        <ecNumber evidence="3">5.3.1.6</ecNumber>
    </submittedName>
</protein>
<organism evidence="3 4">
    <name type="scientific">Rhodospirillum rubrum (strain ATCC 11170 / ATH 1.1.1 / DSM 467 / LMG 4362 / NCIMB 8255 / S1)</name>
    <dbReference type="NCBI Taxonomy" id="269796"/>
    <lineage>
        <taxon>Bacteria</taxon>
        <taxon>Pseudomonadati</taxon>
        <taxon>Pseudomonadota</taxon>
        <taxon>Alphaproteobacteria</taxon>
        <taxon>Rhodospirillales</taxon>
        <taxon>Rhodospirillaceae</taxon>
        <taxon>Rhodospirillum</taxon>
    </lineage>
</organism>
<evidence type="ECO:0000256" key="1">
    <source>
        <dbReference type="ARBA" id="ARBA00008754"/>
    </source>
</evidence>
<evidence type="ECO:0000313" key="3">
    <source>
        <dbReference type="EMBL" id="ABC22160.1"/>
    </source>
</evidence>
<dbReference type="RefSeq" id="WP_011389113.1">
    <property type="nucleotide sequence ID" value="NC_007643.1"/>
</dbReference>
<dbReference type="Proteomes" id="UP000001929">
    <property type="component" value="Chromosome"/>
</dbReference>
<dbReference type="PATRIC" id="fig|269796.9.peg.1427"/>
<accession>Q2RUN5</accession>
<dbReference type="STRING" id="269796.Rru_A1359"/>
<dbReference type="InterPro" id="IPR003500">
    <property type="entry name" value="RpiB_LacA_LacB"/>
</dbReference>
<dbReference type="PIRSF" id="PIRSF005384">
    <property type="entry name" value="RpiB_LacA_B"/>
    <property type="match status" value="1"/>
</dbReference>
<dbReference type="Gene3D" id="3.40.1400.10">
    <property type="entry name" value="Sugar-phosphate isomerase, RpiB/LacA/LacB"/>
    <property type="match status" value="1"/>
</dbReference>
<comment type="similarity">
    <text evidence="1">Belongs to the LacAB/RpiB family.</text>
</comment>
<dbReference type="EMBL" id="CP000230">
    <property type="protein sequence ID" value="ABC22160.1"/>
    <property type="molecule type" value="Genomic_DNA"/>
</dbReference>
<dbReference type="InterPro" id="IPR051812">
    <property type="entry name" value="SPI_LacAB/RpiB"/>
</dbReference>
<dbReference type="eggNOG" id="COG0698">
    <property type="taxonomic scope" value="Bacteria"/>
</dbReference>
<dbReference type="Pfam" id="PF02502">
    <property type="entry name" value="LacAB_rpiB"/>
    <property type="match status" value="1"/>
</dbReference>
<gene>
    <name evidence="3" type="ordered locus">Rru_A1359</name>
</gene>
<dbReference type="EC" id="5.3.1.6" evidence="3"/>
<dbReference type="SUPFAM" id="SSF89623">
    <property type="entry name" value="Ribose/Galactose isomerase RpiB/AlsB"/>
    <property type="match status" value="1"/>
</dbReference>
<dbReference type="KEGG" id="rru:Rru_A1359"/>
<keyword evidence="4" id="KW-1185">Reference proteome</keyword>
<dbReference type="EnsemblBacteria" id="ABC22160">
    <property type="protein sequence ID" value="ABC22160"/>
    <property type="gene ID" value="Rru_A1359"/>
</dbReference>
<dbReference type="PANTHER" id="PTHR43732:SF1">
    <property type="entry name" value="RIBOSE 5-PHOSPHATE ISOMERASE"/>
    <property type="match status" value="1"/>
</dbReference>
<name>Q2RUN5_RHORT</name>
<evidence type="ECO:0000313" key="4">
    <source>
        <dbReference type="Proteomes" id="UP000001929"/>
    </source>
</evidence>
<evidence type="ECO:0000256" key="2">
    <source>
        <dbReference type="ARBA" id="ARBA00023235"/>
    </source>
</evidence>
<dbReference type="NCBIfam" id="NF004051">
    <property type="entry name" value="PRK05571.1"/>
    <property type="match status" value="1"/>
</dbReference>
<reference evidence="3 4" key="1">
    <citation type="journal article" date="2011" name="Stand. Genomic Sci.">
        <title>Complete genome sequence of Rhodospirillum rubrum type strain (S1).</title>
        <authorList>
            <person name="Munk A.C."/>
            <person name="Copeland A."/>
            <person name="Lucas S."/>
            <person name="Lapidus A."/>
            <person name="Del Rio T.G."/>
            <person name="Barry K."/>
            <person name="Detter J.C."/>
            <person name="Hammon N."/>
            <person name="Israni S."/>
            <person name="Pitluck S."/>
            <person name="Brettin T."/>
            <person name="Bruce D."/>
            <person name="Han C."/>
            <person name="Tapia R."/>
            <person name="Gilna P."/>
            <person name="Schmutz J."/>
            <person name="Larimer F."/>
            <person name="Land M."/>
            <person name="Kyrpides N.C."/>
            <person name="Mavromatis K."/>
            <person name="Richardson P."/>
            <person name="Rohde M."/>
            <person name="Goker M."/>
            <person name="Klenk H.P."/>
            <person name="Zhang Y."/>
            <person name="Roberts G.P."/>
            <person name="Reslewic S."/>
            <person name="Schwartz D.C."/>
        </authorList>
    </citation>
    <scope>NUCLEOTIDE SEQUENCE [LARGE SCALE GENOMIC DNA]</scope>
    <source>
        <strain evidence="4">ATCC 11170 / ATH 1.1.1 / DSM 467 / LMG 4362 / NCIMB 8255 / S1</strain>
    </source>
</reference>
<sequence length="158" mass="16503">MAETAKPKIVVGADHLGRELKDLLRDHLTAQGYEVCDMGTATSDPVDYPDVALPVAQAIAKGDFDRGILVCGTGAGVCVSANKVPGVIAVQVSDPYTAERARASNNAQIITFGALTIGPATAKALTDIFMAAEFQGGGSAKKVQKMLDIDQHYKKLAS</sequence>